<dbReference type="PROSITE" id="PS50112">
    <property type="entry name" value="PAS"/>
    <property type="match status" value="1"/>
</dbReference>
<comment type="caution">
    <text evidence="3">The sequence shown here is derived from an EMBL/GenBank/DDBJ whole genome shotgun (WGS) entry which is preliminary data.</text>
</comment>
<gene>
    <name evidence="3" type="ORF">AX760_13185</name>
</gene>
<accession>A0A657LVK4</accession>
<dbReference type="Gene3D" id="3.40.50.410">
    <property type="entry name" value="von Willebrand factor, type A domain"/>
    <property type="match status" value="1"/>
</dbReference>
<dbReference type="InterPro" id="IPR036465">
    <property type="entry name" value="vWFA_dom_sf"/>
</dbReference>
<feature type="compositionally biased region" description="Basic and acidic residues" evidence="1">
    <location>
        <begin position="135"/>
        <end position="144"/>
    </location>
</feature>
<dbReference type="CDD" id="cd00198">
    <property type="entry name" value="vWFA"/>
    <property type="match status" value="1"/>
</dbReference>
<dbReference type="PIRSF" id="PIRSF010256">
    <property type="entry name" value="CoxE_vWa"/>
    <property type="match status" value="1"/>
</dbReference>
<keyword evidence="4" id="KW-1185">Reference proteome</keyword>
<reference evidence="3 4" key="1">
    <citation type="submission" date="2016-02" db="EMBL/GenBank/DDBJ databases">
        <title>Genome sequencing of a beta-galactosidase producing bacteria Rhizobium sp. 59.</title>
        <authorList>
            <person name="Wang D."/>
            <person name="Kot W."/>
            <person name="Qin Y."/>
            <person name="Hansen L."/>
            <person name="Naqvi K."/>
            <person name="Rensing C."/>
        </authorList>
    </citation>
    <scope>NUCLEOTIDE SEQUENCE [LARGE SCALE GENOMIC DNA]</scope>
    <source>
        <strain evidence="3 4">59</strain>
    </source>
</reference>
<feature type="domain" description="PAS" evidence="2">
    <location>
        <begin position="141"/>
        <end position="179"/>
    </location>
</feature>
<dbReference type="EMBL" id="LSRP01000071">
    <property type="protein sequence ID" value="OJF99432.1"/>
    <property type="molecule type" value="Genomic_DNA"/>
</dbReference>
<evidence type="ECO:0000313" key="3">
    <source>
        <dbReference type="EMBL" id="OJF99432.1"/>
    </source>
</evidence>
<dbReference type="PANTHER" id="PTHR39338:SF6">
    <property type="entry name" value="BLL5662 PROTEIN"/>
    <property type="match status" value="1"/>
</dbReference>
<dbReference type="Pfam" id="PF05762">
    <property type="entry name" value="VWA_CoxE"/>
    <property type="match status" value="1"/>
</dbReference>
<dbReference type="Proteomes" id="UP000182661">
    <property type="component" value="Unassembled WGS sequence"/>
</dbReference>
<dbReference type="PANTHER" id="PTHR39338">
    <property type="entry name" value="BLL5662 PROTEIN-RELATED"/>
    <property type="match status" value="1"/>
</dbReference>
<evidence type="ECO:0000313" key="4">
    <source>
        <dbReference type="Proteomes" id="UP000182661"/>
    </source>
</evidence>
<name>A0A657LVK4_9HYPH</name>
<dbReference type="InterPro" id="IPR008912">
    <property type="entry name" value="Uncharacterised_CoxE"/>
</dbReference>
<dbReference type="SUPFAM" id="SSF53300">
    <property type="entry name" value="vWA-like"/>
    <property type="match status" value="1"/>
</dbReference>
<protein>
    <submittedName>
        <fullName evidence="3">Carbon monoxide dehydrogenase</fullName>
    </submittedName>
</protein>
<dbReference type="InterPro" id="IPR000014">
    <property type="entry name" value="PAS"/>
</dbReference>
<evidence type="ECO:0000256" key="1">
    <source>
        <dbReference type="SAM" id="MobiDB-lite"/>
    </source>
</evidence>
<proteinExistence type="predicted"/>
<organism evidence="3 4">
    <name type="scientific">Pararhizobium antarcticum</name>
    <dbReference type="NCBI Taxonomy" id="1798805"/>
    <lineage>
        <taxon>Bacteria</taxon>
        <taxon>Pseudomonadati</taxon>
        <taxon>Pseudomonadota</taxon>
        <taxon>Alphaproteobacteria</taxon>
        <taxon>Hyphomicrobiales</taxon>
        <taxon>Rhizobiaceae</taxon>
        <taxon>Rhizobium/Agrobacterium group</taxon>
        <taxon>Pararhizobium</taxon>
    </lineage>
</organism>
<dbReference type="OrthoDB" id="9790469at2"/>
<evidence type="ECO:0000259" key="2">
    <source>
        <dbReference type="PROSITE" id="PS50112"/>
    </source>
</evidence>
<sequence>MSALRKTEPDLGESMRAKLAGFAATLRDNGFVVGLAEYRDALTVMSGDSASSPSRFRPALRSLFCSRHSDWTMFDEIFDAFWLRRGMKSATRMSGAPQKAPDGVQAAASGARGLGNQDNADHVQRGEGEDAVEAGETRREGASRAEFIGKTDFRHLTHPDDLAEAHRLAERLALAMRARMTRRMRARPRGQRLDLRRTIHKSIANGGTPMQLVFRKRREKPLRLVVLLDGSGSMSLYSAVFLRFMHGVLDAFREAEAFLFHTRLVHISPALRERDPQRAVERMALMGQGTGGGTRIGDSLATFNRWHAKRCIHSRTCVMIVSDGYDTGPAERLGDEMRALRRRCRRIAWLNPMIGWQDYAPEAAGMKAALPFIDLFAPAHNLESLKALEPYLARI</sequence>
<dbReference type="InterPro" id="IPR011195">
    <property type="entry name" value="UCP010256"/>
</dbReference>
<feature type="compositionally biased region" description="Basic and acidic residues" evidence="1">
    <location>
        <begin position="119"/>
        <end position="128"/>
    </location>
</feature>
<dbReference type="AlphaFoldDB" id="A0A657LVK4"/>
<dbReference type="RefSeq" id="WP_071832174.1">
    <property type="nucleotide sequence ID" value="NZ_LSRP01000071.1"/>
</dbReference>
<feature type="region of interest" description="Disordered" evidence="1">
    <location>
        <begin position="93"/>
        <end position="144"/>
    </location>
</feature>